<organism evidence="1 2">
    <name type="scientific">Allacma fusca</name>
    <dbReference type="NCBI Taxonomy" id="39272"/>
    <lineage>
        <taxon>Eukaryota</taxon>
        <taxon>Metazoa</taxon>
        <taxon>Ecdysozoa</taxon>
        <taxon>Arthropoda</taxon>
        <taxon>Hexapoda</taxon>
        <taxon>Collembola</taxon>
        <taxon>Symphypleona</taxon>
        <taxon>Sminthuridae</taxon>
        <taxon>Allacma</taxon>
    </lineage>
</organism>
<proteinExistence type="predicted"/>
<dbReference type="EMBL" id="CAJVCH010385436">
    <property type="protein sequence ID" value="CAG7817071.1"/>
    <property type="molecule type" value="Genomic_DNA"/>
</dbReference>
<keyword evidence="2" id="KW-1185">Reference proteome</keyword>
<evidence type="ECO:0000313" key="1">
    <source>
        <dbReference type="EMBL" id="CAG7817071.1"/>
    </source>
</evidence>
<sequence>MADDLICGVTGASGDFTRAEDNFNELKRLFSRKKKRLRKPRKAKPVRTIKDISTVEGIIARLPKTTRRLSNTSKTLSLGCTRLGEYMTNSWAR</sequence>
<dbReference type="AlphaFoldDB" id="A0A8J2KP35"/>
<comment type="caution">
    <text evidence="1">The sequence shown here is derived from an EMBL/GenBank/DDBJ whole genome shotgun (WGS) entry which is preliminary data.</text>
</comment>
<reference evidence="1" key="1">
    <citation type="submission" date="2021-06" db="EMBL/GenBank/DDBJ databases">
        <authorList>
            <person name="Hodson N. C."/>
            <person name="Mongue J. A."/>
            <person name="Jaron S. K."/>
        </authorList>
    </citation>
    <scope>NUCLEOTIDE SEQUENCE</scope>
</reference>
<gene>
    <name evidence="1" type="ORF">AFUS01_LOCUS27656</name>
</gene>
<dbReference type="Proteomes" id="UP000708208">
    <property type="component" value="Unassembled WGS sequence"/>
</dbReference>
<name>A0A8J2KP35_9HEXA</name>
<evidence type="ECO:0000313" key="2">
    <source>
        <dbReference type="Proteomes" id="UP000708208"/>
    </source>
</evidence>
<accession>A0A8J2KP35</accession>
<protein>
    <submittedName>
        <fullName evidence="1">Uncharacterized protein</fullName>
    </submittedName>
</protein>